<evidence type="ECO:0000313" key="3">
    <source>
        <dbReference type="Proteomes" id="UP000035265"/>
    </source>
</evidence>
<dbReference type="Pfam" id="PF19671">
    <property type="entry name" value="DUF6174"/>
    <property type="match status" value="1"/>
</dbReference>
<dbReference type="RefSeq" id="WP_052877775.1">
    <property type="nucleotide sequence ID" value="NZ_JNBQ01000041.1"/>
</dbReference>
<organism evidence="2 3">
    <name type="scientific">Cellulosimicrobium funkei</name>
    <dbReference type="NCBI Taxonomy" id="264251"/>
    <lineage>
        <taxon>Bacteria</taxon>
        <taxon>Bacillati</taxon>
        <taxon>Actinomycetota</taxon>
        <taxon>Actinomycetes</taxon>
        <taxon>Micrococcales</taxon>
        <taxon>Promicromonosporaceae</taxon>
        <taxon>Cellulosimicrobium</taxon>
    </lineage>
</organism>
<sequence length="169" mass="17536">METTPRRSPRPSATTAALALGGLLAVSSGAAACAPAAPPAGVPWPVAGLSDARDRWAAAGYDDYAFTLTSSCGERALVGDFDVEVAGGEVLAVSASLAHLEMTPESYVESGGRTIDGFLDLVDERHDVVTDVAFDDELGYPTSLTLDPVPRAIDDEECYAITDVHPARG</sequence>
<dbReference type="PROSITE" id="PS51257">
    <property type="entry name" value="PROKAR_LIPOPROTEIN"/>
    <property type="match status" value="1"/>
</dbReference>
<reference evidence="2 3" key="1">
    <citation type="submission" date="2014-05" db="EMBL/GenBank/DDBJ databases">
        <title>Cellulosimicrobium funkei U11 genome.</title>
        <authorList>
            <person name="Hu C."/>
            <person name="Gong Y."/>
            <person name="Wan W."/>
            <person name="Jiang M."/>
        </authorList>
    </citation>
    <scope>NUCLEOTIDE SEQUENCE [LARGE SCALE GENOMIC DNA]</scope>
    <source>
        <strain evidence="2 3">U11</strain>
    </source>
</reference>
<evidence type="ECO:0008006" key="4">
    <source>
        <dbReference type="Google" id="ProtNLM"/>
    </source>
</evidence>
<dbReference type="STRING" id="264251.FB00_18720"/>
<feature type="chain" id="PRO_5038331706" description="Lipoprotein" evidence="1">
    <location>
        <begin position="33"/>
        <end position="169"/>
    </location>
</feature>
<protein>
    <recommendedName>
        <fullName evidence="4">Lipoprotein</fullName>
    </recommendedName>
</protein>
<dbReference type="Proteomes" id="UP000035265">
    <property type="component" value="Unassembled WGS sequence"/>
</dbReference>
<feature type="signal peptide" evidence="1">
    <location>
        <begin position="1"/>
        <end position="32"/>
    </location>
</feature>
<keyword evidence="3" id="KW-1185">Reference proteome</keyword>
<dbReference type="AlphaFoldDB" id="A0A0H2KHX1"/>
<evidence type="ECO:0000313" key="2">
    <source>
        <dbReference type="EMBL" id="KLN33230.1"/>
    </source>
</evidence>
<accession>A0A0H2KHX1</accession>
<dbReference type="PATRIC" id="fig|264251.5.peg.3797"/>
<dbReference type="InterPro" id="IPR046172">
    <property type="entry name" value="DUF6174"/>
</dbReference>
<gene>
    <name evidence="2" type="ORF">FB00_18720</name>
</gene>
<name>A0A0H2KHX1_9MICO</name>
<proteinExistence type="predicted"/>
<comment type="caution">
    <text evidence="2">The sequence shown here is derived from an EMBL/GenBank/DDBJ whole genome shotgun (WGS) entry which is preliminary data.</text>
</comment>
<dbReference type="EMBL" id="JNBQ01000041">
    <property type="protein sequence ID" value="KLN33230.1"/>
    <property type="molecule type" value="Genomic_DNA"/>
</dbReference>
<evidence type="ECO:0000256" key="1">
    <source>
        <dbReference type="SAM" id="SignalP"/>
    </source>
</evidence>
<keyword evidence="1" id="KW-0732">Signal</keyword>